<gene>
    <name evidence="1" type="ORF">UPYG_G00066880</name>
</gene>
<dbReference type="PANTHER" id="PTHR14375:SF2">
    <property type="entry name" value="SIMILAR TO RIKEN CDNA 4931414P19"/>
    <property type="match status" value="1"/>
</dbReference>
<protein>
    <submittedName>
        <fullName evidence="1">Uncharacterized protein</fullName>
    </submittedName>
</protein>
<evidence type="ECO:0000313" key="1">
    <source>
        <dbReference type="EMBL" id="KAL1006021.1"/>
    </source>
</evidence>
<dbReference type="EMBL" id="JAGEUA010000002">
    <property type="protein sequence ID" value="KAL1006021.1"/>
    <property type="molecule type" value="Genomic_DNA"/>
</dbReference>
<accession>A0ABD0XY19</accession>
<dbReference type="Proteomes" id="UP001557470">
    <property type="component" value="Unassembled WGS sequence"/>
</dbReference>
<reference evidence="1 2" key="1">
    <citation type="submission" date="2024-06" db="EMBL/GenBank/DDBJ databases">
        <authorList>
            <person name="Pan Q."/>
            <person name="Wen M."/>
            <person name="Jouanno E."/>
            <person name="Zahm M."/>
            <person name="Klopp C."/>
            <person name="Cabau C."/>
            <person name="Louis A."/>
            <person name="Berthelot C."/>
            <person name="Parey E."/>
            <person name="Roest Crollius H."/>
            <person name="Montfort J."/>
            <person name="Robinson-Rechavi M."/>
            <person name="Bouchez O."/>
            <person name="Lampietro C."/>
            <person name="Lopez Roques C."/>
            <person name="Donnadieu C."/>
            <person name="Postlethwait J."/>
            <person name="Bobe J."/>
            <person name="Verreycken H."/>
            <person name="Guiguen Y."/>
        </authorList>
    </citation>
    <scope>NUCLEOTIDE SEQUENCE [LARGE SCALE GENOMIC DNA]</scope>
    <source>
        <strain evidence="1">Up_M1</strain>
        <tissue evidence="1">Testis</tissue>
    </source>
</reference>
<dbReference type="AlphaFoldDB" id="A0ABD0XY19"/>
<name>A0ABD0XY19_UMBPY</name>
<dbReference type="PANTHER" id="PTHR14375">
    <property type="entry name" value="SIMILAR TO RIKEN CDNA 4931414P19"/>
    <property type="match status" value="1"/>
</dbReference>
<dbReference type="InterPro" id="IPR028101">
    <property type="entry name" value="DUF4616"/>
</dbReference>
<evidence type="ECO:0000313" key="2">
    <source>
        <dbReference type="Proteomes" id="UP001557470"/>
    </source>
</evidence>
<comment type="caution">
    <text evidence="1">The sequence shown here is derived from an EMBL/GenBank/DDBJ whole genome shotgun (WGS) entry which is preliminary data.</text>
</comment>
<keyword evidence="2" id="KW-1185">Reference proteome</keyword>
<organism evidence="1 2">
    <name type="scientific">Umbra pygmaea</name>
    <name type="common">Eastern mudminnow</name>
    <dbReference type="NCBI Taxonomy" id="75934"/>
    <lineage>
        <taxon>Eukaryota</taxon>
        <taxon>Metazoa</taxon>
        <taxon>Chordata</taxon>
        <taxon>Craniata</taxon>
        <taxon>Vertebrata</taxon>
        <taxon>Euteleostomi</taxon>
        <taxon>Actinopterygii</taxon>
        <taxon>Neopterygii</taxon>
        <taxon>Teleostei</taxon>
        <taxon>Protacanthopterygii</taxon>
        <taxon>Esociformes</taxon>
        <taxon>Umbridae</taxon>
        <taxon>Umbra</taxon>
    </lineage>
</organism>
<dbReference type="Pfam" id="PF15394">
    <property type="entry name" value="DUF4616"/>
    <property type="match status" value="1"/>
</dbReference>
<sequence length="212" mass="24184">MQIRVAGGVLHQSKNCVEGTNTKKRRQVQNPKIAEAVHRVHNSETNCRRYEPEQGLTSPHNYSVTSYLLGDMSASPDLHNADNDAIVSACKTYYETVRRNFRYKQPDLALHAEALKSLARSRARRKRLLETRHNVLATDEVDLWKCATLDLMSAEKDLLAGCLNGLCDLWLFAARSSPCSVPRCSRDWRQFQSTGQRSTDFCIMDQIQIRCR</sequence>
<proteinExistence type="predicted"/>